<name>A0A286UQV1_9AGAM</name>
<comment type="caution">
    <text evidence="2">The sequence shown here is derived from an EMBL/GenBank/DDBJ whole genome shotgun (WGS) entry which is preliminary data.</text>
</comment>
<reference evidence="2 3" key="1">
    <citation type="journal article" date="2017" name="Mol. Ecol.">
        <title>Comparative and population genomic landscape of Phellinus noxius: A hypervariable fungus causing root rot in trees.</title>
        <authorList>
            <person name="Chung C.L."/>
            <person name="Lee T.J."/>
            <person name="Akiba M."/>
            <person name="Lee H.H."/>
            <person name="Kuo T.H."/>
            <person name="Liu D."/>
            <person name="Ke H.M."/>
            <person name="Yokoi T."/>
            <person name="Roa M.B."/>
            <person name="Lu M.J."/>
            <person name="Chang Y.Y."/>
            <person name="Ann P.J."/>
            <person name="Tsai J.N."/>
            <person name="Chen C.Y."/>
            <person name="Tzean S.S."/>
            <person name="Ota Y."/>
            <person name="Hattori T."/>
            <person name="Sahashi N."/>
            <person name="Liou R.F."/>
            <person name="Kikuchi T."/>
            <person name="Tsai I.J."/>
        </authorList>
    </citation>
    <scope>NUCLEOTIDE SEQUENCE [LARGE SCALE GENOMIC DNA]</scope>
    <source>
        <strain evidence="2 3">FFPRI411160</strain>
    </source>
</reference>
<feature type="region of interest" description="Disordered" evidence="1">
    <location>
        <begin position="820"/>
        <end position="849"/>
    </location>
</feature>
<feature type="compositionally biased region" description="Basic and acidic residues" evidence="1">
    <location>
        <begin position="187"/>
        <end position="204"/>
    </location>
</feature>
<dbReference type="Proteomes" id="UP000217199">
    <property type="component" value="Unassembled WGS sequence"/>
</dbReference>
<feature type="region of interest" description="Disordered" evidence="1">
    <location>
        <begin position="745"/>
        <end position="783"/>
    </location>
</feature>
<dbReference type="STRING" id="2282107.A0A286UQV1"/>
<feature type="region of interest" description="Disordered" evidence="1">
    <location>
        <begin position="89"/>
        <end position="377"/>
    </location>
</feature>
<evidence type="ECO:0000256" key="1">
    <source>
        <dbReference type="SAM" id="MobiDB-lite"/>
    </source>
</evidence>
<dbReference type="EMBL" id="NBII01000002">
    <property type="protein sequence ID" value="PAV21973.1"/>
    <property type="molecule type" value="Genomic_DNA"/>
</dbReference>
<feature type="region of interest" description="Disordered" evidence="1">
    <location>
        <begin position="437"/>
        <end position="463"/>
    </location>
</feature>
<feature type="compositionally biased region" description="Basic and acidic residues" evidence="1">
    <location>
        <begin position="334"/>
        <end position="356"/>
    </location>
</feature>
<organism evidence="2 3">
    <name type="scientific">Pyrrhoderma noxium</name>
    <dbReference type="NCBI Taxonomy" id="2282107"/>
    <lineage>
        <taxon>Eukaryota</taxon>
        <taxon>Fungi</taxon>
        <taxon>Dikarya</taxon>
        <taxon>Basidiomycota</taxon>
        <taxon>Agaricomycotina</taxon>
        <taxon>Agaricomycetes</taxon>
        <taxon>Hymenochaetales</taxon>
        <taxon>Hymenochaetaceae</taxon>
        <taxon>Pyrrhoderma</taxon>
    </lineage>
</organism>
<feature type="compositionally biased region" description="Basic and acidic residues" evidence="1">
    <location>
        <begin position="262"/>
        <end position="328"/>
    </location>
</feature>
<sequence>MATTGSVDTTIEASNDTLQGEKAVDVLATELEKVEIQTEEDTQAVQTENTDNRPRIIYTRSQLLDLSLSPLVKPPDSMPSFKTWFGEWSEASAPSAKKDSESLGINGGPRGGRYRRETEDGDGTSRPPFRSTLSQPSQMGNFKHQPLRSSDRDRERDSDLRTLSDKYDRERGRGDRIGLPTHSTLLRNRDRDPGSHLGSERESQRQAARKRNGESKEDWRRGAEPPRSNRDEHHTRRDREDRERQRSRARDGSRQRGSPPSSRKDRDRDDHRKDRDRFGDADDDGRRWRDDGKREERMNARREKEKGRDRSRDPDERDGWTVSEDRAQKRAARERKYEESRDKGEKKDQEKEKEPAWMETYIPSPSSGGILGGKGDGEVDSIQAWKKDMKEREMRAKGITIEAHETLDETKQAKGLGTGTEGQLDEIQLFKLMMKQEEQKRAANSDPTSGSEERPVVSASGIDVGLIRQGRTSAAGETSSSALSDATMSTPLDPLLASKAGMSLKNLTLSTSATSLLGVPGSLSSNGITPRENNGPRLLSLKSPESVTNENVLGSKDILSPTSSFDPPRQSRLLAFGAQNGRPVAQPMPQNTATAAQMNRLQQNEQLWPNQRHSSTSPAISIPSSQQQGIDKSSAMLQTQMGQFDNVNINRQMGLESSVQPSLVFDNMARSSLPLDNGREFMNPELNRSSLPLSSLGDRGAYISPSDGIHQLADPRRNPSPPIGGFGVTSPISPIDGSLGSQTTYASGKGSRMAKHFERQRETVNTGRNPQAPMNGVIPGRQEPQVPLVPNENRNIQDLLTMLNNSAQAQRQLHGITQNVNHHQQPQSLPLGPSNSLRHDSLLDPDEGRFAPDGLVPGLRPAHPPRSREVNNGNLYTSHIDDTMAFNARLGQQRGVVDQIYTGPLPTQFNGQGPGGNRGNLGFQQQQALRGGPSPINNYNPAQGSQRLPPGLANLGGRPPHEPNQFVNPNTGNFGIPSQLHGGLQHAGNPQLSQLQMANLGLVGAQGQLRGQPNLGAMQNALGAGLGGLEFRNGPGVPAQNQLLGLGNPNLGQGLRGGHGFNGQQLHGPNQMAPLVNLRQQHNLQPQLQLPPQFQGISNGQHNDLMALLMGGAHRD</sequence>
<feature type="region of interest" description="Disordered" evidence="1">
    <location>
        <begin position="611"/>
        <end position="633"/>
    </location>
</feature>
<feature type="region of interest" description="Disordered" evidence="1">
    <location>
        <begin position="910"/>
        <end position="988"/>
    </location>
</feature>
<feature type="compositionally biased region" description="Low complexity" evidence="1">
    <location>
        <begin position="614"/>
        <end position="628"/>
    </location>
</feature>
<feature type="compositionally biased region" description="Basic and acidic residues" evidence="1">
    <location>
        <begin position="149"/>
        <end position="176"/>
    </location>
</feature>
<dbReference type="OrthoDB" id="2504266at2759"/>
<feature type="compositionally biased region" description="Basic and acidic residues" evidence="1">
    <location>
        <begin position="837"/>
        <end position="849"/>
    </location>
</feature>
<evidence type="ECO:0000313" key="2">
    <source>
        <dbReference type="EMBL" id="PAV21973.1"/>
    </source>
</evidence>
<evidence type="ECO:0000313" key="3">
    <source>
        <dbReference type="Proteomes" id="UP000217199"/>
    </source>
</evidence>
<feature type="compositionally biased region" description="Polar residues" evidence="1">
    <location>
        <begin position="820"/>
        <end position="836"/>
    </location>
</feature>
<proteinExistence type="predicted"/>
<feature type="compositionally biased region" description="Polar residues" evidence="1">
    <location>
        <begin position="131"/>
        <end position="140"/>
    </location>
</feature>
<feature type="compositionally biased region" description="Polar residues" evidence="1">
    <location>
        <begin position="935"/>
        <end position="946"/>
    </location>
</feature>
<dbReference type="InParanoid" id="A0A286UQV1"/>
<dbReference type="AlphaFoldDB" id="A0A286UQV1"/>
<protein>
    <submittedName>
        <fullName evidence="2">Uncharacterized protein</fullName>
    </submittedName>
</protein>
<gene>
    <name evidence="2" type="ORF">PNOK_0193000</name>
</gene>
<feature type="compositionally biased region" description="Basic and acidic residues" evidence="1">
    <location>
        <begin position="211"/>
        <end position="254"/>
    </location>
</feature>
<accession>A0A286UQV1</accession>
<keyword evidence="3" id="KW-1185">Reference proteome</keyword>